<keyword evidence="8" id="KW-0479">Metal-binding</keyword>
<dbReference type="PANTHER" id="PTHR43787:SF13">
    <property type="entry name" value="FEMO COFACTOR BIOSYNTHESIS PROTEIN NIFB"/>
    <property type="match status" value="1"/>
</dbReference>
<evidence type="ECO:0000256" key="12">
    <source>
        <dbReference type="ARBA" id="ARBA00023239"/>
    </source>
</evidence>
<evidence type="ECO:0000256" key="3">
    <source>
        <dbReference type="ARBA" id="ARBA00005155"/>
    </source>
</evidence>
<dbReference type="SFLD" id="SFLDS00029">
    <property type="entry name" value="Radical_SAM"/>
    <property type="match status" value="1"/>
</dbReference>
<dbReference type="SUPFAM" id="SSF53146">
    <property type="entry name" value="Nitrogenase accessory factor-like"/>
    <property type="match status" value="1"/>
</dbReference>
<evidence type="ECO:0000256" key="11">
    <source>
        <dbReference type="ARBA" id="ARBA00023231"/>
    </source>
</evidence>
<keyword evidence="9" id="KW-0408">Iron</keyword>
<organism evidence="16">
    <name type="scientific">hydrothermal vent metagenome</name>
    <dbReference type="NCBI Taxonomy" id="652676"/>
    <lineage>
        <taxon>unclassified sequences</taxon>
        <taxon>metagenomes</taxon>
        <taxon>ecological metagenomes</taxon>
    </lineage>
</organism>
<dbReference type="InterPro" id="IPR003731">
    <property type="entry name" value="Di-Nase_FeMo-co_biosynth"/>
</dbReference>
<dbReference type="SUPFAM" id="SSF102114">
    <property type="entry name" value="Radical SAM enzymes"/>
    <property type="match status" value="1"/>
</dbReference>
<dbReference type="InterPro" id="IPR013785">
    <property type="entry name" value="Aldolase_TIM"/>
</dbReference>
<keyword evidence="11" id="KW-0535">Nitrogen fixation</keyword>
<keyword evidence="7" id="KW-0949">S-adenosyl-L-methionine</keyword>
<evidence type="ECO:0000256" key="9">
    <source>
        <dbReference type="ARBA" id="ARBA00023004"/>
    </source>
</evidence>
<evidence type="ECO:0000256" key="8">
    <source>
        <dbReference type="ARBA" id="ARBA00022723"/>
    </source>
</evidence>
<evidence type="ECO:0000256" key="4">
    <source>
        <dbReference type="ARBA" id="ARBA00006804"/>
    </source>
</evidence>
<dbReference type="GO" id="GO:0016829">
    <property type="term" value="F:lyase activity"/>
    <property type="evidence" value="ECO:0007669"/>
    <property type="project" value="UniProtKB-KW"/>
</dbReference>
<evidence type="ECO:0000256" key="13">
    <source>
        <dbReference type="ARBA" id="ARBA00030926"/>
    </source>
</evidence>
<evidence type="ECO:0000313" key="16">
    <source>
        <dbReference type="EMBL" id="VAW22265.1"/>
    </source>
</evidence>
<comment type="function">
    <text evidence="2">Involved in the biosynthesis of the iron-molybdenum cofactor (FeMo-co or M-cluster) found in the dinitrogenase enzyme of the nitrogenase complex in nitrogen-fixing microorganisms. NifB catalyzes the crucial step of radical SAM-dependent carbide insertion that occurs concomitant with the insertion of a 9th sulfur and the rearrangement/coupling of two [4Fe-4S] clusters into a [8Fe-9S-C] cluster, the precursor to the M-cluster.</text>
</comment>
<comment type="pathway">
    <text evidence="3">Cofactor biosynthesis; Fe-Mo cofactor biosynthesis.</text>
</comment>
<dbReference type="Pfam" id="PF02579">
    <property type="entry name" value="Nitro_FeMo-Co"/>
    <property type="match status" value="1"/>
</dbReference>
<dbReference type="SMART" id="SM00729">
    <property type="entry name" value="Elp3"/>
    <property type="match status" value="1"/>
</dbReference>
<evidence type="ECO:0000259" key="15">
    <source>
        <dbReference type="PROSITE" id="PS51918"/>
    </source>
</evidence>
<dbReference type="SFLD" id="SFLDG01068">
    <property type="entry name" value="FeMo_cofactor_biosynthesis_pro"/>
    <property type="match status" value="1"/>
</dbReference>
<dbReference type="CDD" id="cd01335">
    <property type="entry name" value="Radical_SAM"/>
    <property type="match status" value="1"/>
</dbReference>
<evidence type="ECO:0000256" key="2">
    <source>
        <dbReference type="ARBA" id="ARBA00003522"/>
    </source>
</evidence>
<name>A0A3B0TUJ0_9ZZZZ</name>
<dbReference type="GO" id="GO:0046872">
    <property type="term" value="F:metal ion binding"/>
    <property type="evidence" value="ECO:0007669"/>
    <property type="project" value="UniProtKB-KW"/>
</dbReference>
<keyword evidence="6" id="KW-0004">4Fe-4S</keyword>
<dbReference type="PANTHER" id="PTHR43787">
    <property type="entry name" value="FEMO COFACTOR BIOSYNTHESIS PROTEIN NIFB-RELATED"/>
    <property type="match status" value="1"/>
</dbReference>
<dbReference type="InterPro" id="IPR000385">
    <property type="entry name" value="MoaA_NifB_PqqE_Fe-S-bd_CS"/>
</dbReference>
<keyword evidence="12" id="KW-0456">Lyase</keyword>
<dbReference type="UniPathway" id="UPA00782"/>
<accession>A0A3B0TUJ0</accession>
<comment type="cofactor">
    <cofactor evidence="1">
        <name>[4Fe-4S] cluster</name>
        <dbReference type="ChEBI" id="CHEBI:49883"/>
    </cofactor>
</comment>
<feature type="domain" description="Radical SAM core" evidence="15">
    <location>
        <begin position="15"/>
        <end position="260"/>
    </location>
</feature>
<dbReference type="InterPro" id="IPR058240">
    <property type="entry name" value="rSAM_sf"/>
</dbReference>
<evidence type="ECO:0000256" key="6">
    <source>
        <dbReference type="ARBA" id="ARBA00022485"/>
    </source>
</evidence>
<dbReference type="InterPro" id="IPR007197">
    <property type="entry name" value="rSAM"/>
</dbReference>
<dbReference type="PROSITE" id="PS51918">
    <property type="entry name" value="RADICAL_SAM"/>
    <property type="match status" value="1"/>
</dbReference>
<evidence type="ECO:0000256" key="1">
    <source>
        <dbReference type="ARBA" id="ARBA00001966"/>
    </source>
</evidence>
<evidence type="ECO:0000256" key="14">
    <source>
        <dbReference type="ARBA" id="ARBA00032102"/>
    </source>
</evidence>
<dbReference type="Gene3D" id="3.20.20.70">
    <property type="entry name" value="Aldolase class I"/>
    <property type="match status" value="1"/>
</dbReference>
<dbReference type="InterPro" id="IPR006638">
    <property type="entry name" value="Elp3/MiaA/NifB-like_rSAM"/>
</dbReference>
<dbReference type="Gene3D" id="3.30.420.130">
    <property type="entry name" value="Dinitrogenase iron-molybdenum cofactor biosynthesis domain"/>
    <property type="match status" value="1"/>
</dbReference>
<protein>
    <recommendedName>
        <fullName evidence="5">FeMo cofactor biosynthesis protein NifB</fullName>
    </recommendedName>
    <alternativeName>
        <fullName evidence="14">Nitrogenase cofactor maturase NifB</fullName>
    </alternativeName>
    <alternativeName>
        <fullName evidence="13">Radical SAM assemblase NifB</fullName>
    </alternativeName>
</protein>
<dbReference type="AlphaFoldDB" id="A0A3B0TUJ0"/>
<dbReference type="GO" id="GO:0032324">
    <property type="term" value="P:molybdopterin cofactor biosynthetic process"/>
    <property type="evidence" value="ECO:0007669"/>
    <property type="project" value="UniProtKB-ARBA"/>
</dbReference>
<dbReference type="Pfam" id="PF04055">
    <property type="entry name" value="Radical_SAM"/>
    <property type="match status" value="1"/>
</dbReference>
<proteinExistence type="inferred from homology"/>
<sequence>MIDIKQHPCFSKEAKGEYARVHLPVAPKCNIQCNYCKRGYDCVNESRPGVTSKVLLPGQALVYLIKLKEIMPHLSVVGVAGPGDPFANPVETMSTLRLVRQEFPEIILCLSTNGLNILPYIEELAALEVSHVTITLNGLDGKSLSRIYKWVRFEKRGYLGETGAKLLLGNQLEAIKTLKGFGITTKVNTIVIPGVNDHLMAGIAEKMKELKVDLMNAIPIYPVKDTVFEDIEEPTPAFMKGIRSQIEQYIPPMTHCSRCRADAVGLLGKDGPEAMRILNEASQLTVCGNDNRPFVAVASYEGMLVNQHLGEADELYIFRETPNGYRVVEQRKTPPSGAGARRWESLARLLTDCRALLVGGIGPKPSSLIGRTGIRIVEMTGLIDQGLDAVYKGLELKTIKKADAFKCGDGCSGTGVGCG</sequence>
<comment type="similarity">
    <text evidence="4">Belongs to the radical SAM superfamily. NifB family.</text>
</comment>
<keyword evidence="10" id="KW-0411">Iron-sulfur</keyword>
<dbReference type="EMBL" id="UOEP01000169">
    <property type="protein sequence ID" value="VAW22265.1"/>
    <property type="molecule type" value="Genomic_DNA"/>
</dbReference>
<dbReference type="InterPro" id="IPR036105">
    <property type="entry name" value="DiNase_FeMo-co_biosyn_sf"/>
</dbReference>
<evidence type="ECO:0000256" key="5">
    <source>
        <dbReference type="ARBA" id="ARBA00021702"/>
    </source>
</evidence>
<evidence type="ECO:0000256" key="7">
    <source>
        <dbReference type="ARBA" id="ARBA00022691"/>
    </source>
</evidence>
<dbReference type="GO" id="GO:0051539">
    <property type="term" value="F:4 iron, 4 sulfur cluster binding"/>
    <property type="evidence" value="ECO:0007669"/>
    <property type="project" value="UniProtKB-KW"/>
</dbReference>
<reference evidence="16" key="1">
    <citation type="submission" date="2018-06" db="EMBL/GenBank/DDBJ databases">
        <authorList>
            <person name="Zhirakovskaya E."/>
        </authorList>
    </citation>
    <scope>NUCLEOTIDE SEQUENCE</scope>
</reference>
<dbReference type="PROSITE" id="PS01305">
    <property type="entry name" value="MOAA_NIFB_PQQE"/>
    <property type="match status" value="1"/>
</dbReference>
<evidence type="ECO:0000256" key="10">
    <source>
        <dbReference type="ARBA" id="ARBA00023014"/>
    </source>
</evidence>
<gene>
    <name evidence="16" type="ORF">MNBD_BACTEROID01-1430</name>
</gene>
<dbReference type="SFLD" id="SFLDF00281">
    <property type="entry name" value="FeMo_cofactor_biosynthesis_pro"/>
    <property type="match status" value="1"/>
</dbReference>